<dbReference type="OrthoDB" id="128115at2759"/>
<sequence>MRNIIKFQVKGNDDQVIKKNLEGDALKSKQIKDPEYREEDPLQELHDASEAAYQKYGEAQKRYEDAKQVVKGSSSKAARSALKAAQSAFKATKSVYEIKAKAYATKRNGGKLTGRGLMGAGVKPLEGVVRRGRTYNLNEIIQGLATPSAYTYRQLGSKYIRIPDLDSKTLVIVQPNRRKCGPKRAISEQLKTMIRSLTFKQHIDQAAYDKLDIDDKKLFKKILAITHLQYNFHDRLEDPLDSLRAEYDKLKGELELGNDNPSIIKRLKSLSVDMYSNHLISDSEFKEIIIRLI</sequence>
<evidence type="ECO:0000313" key="3">
    <source>
        <dbReference type="EMBL" id="CEG41300.1"/>
    </source>
</evidence>
<evidence type="ECO:0000313" key="4">
    <source>
        <dbReference type="Proteomes" id="UP000054928"/>
    </source>
</evidence>
<reference evidence="4" key="1">
    <citation type="submission" date="2014-09" db="EMBL/GenBank/DDBJ databases">
        <authorList>
            <person name="Sharma Rahul"/>
            <person name="Thines Marco"/>
        </authorList>
    </citation>
    <scope>NUCLEOTIDE SEQUENCE [LARGE SCALE GENOMIC DNA]</scope>
</reference>
<organism evidence="3 4">
    <name type="scientific">Plasmopara halstedii</name>
    <name type="common">Downy mildew of sunflower</name>
    <dbReference type="NCBI Taxonomy" id="4781"/>
    <lineage>
        <taxon>Eukaryota</taxon>
        <taxon>Sar</taxon>
        <taxon>Stramenopiles</taxon>
        <taxon>Oomycota</taxon>
        <taxon>Peronosporomycetes</taxon>
        <taxon>Peronosporales</taxon>
        <taxon>Peronosporaceae</taxon>
        <taxon>Plasmopara</taxon>
    </lineage>
</organism>
<dbReference type="AlphaFoldDB" id="A0A0P1AKU1"/>
<keyword evidence="4" id="KW-1185">Reference proteome</keyword>
<dbReference type="RefSeq" id="XP_024577669.1">
    <property type="nucleotide sequence ID" value="XM_024727054.1"/>
</dbReference>
<dbReference type="EMBL" id="CCYD01000553">
    <property type="protein sequence ID" value="CEG41300.1"/>
    <property type="molecule type" value="Genomic_DNA"/>
</dbReference>
<evidence type="ECO:0000256" key="1">
    <source>
        <dbReference type="SAM" id="Coils"/>
    </source>
</evidence>
<name>A0A0P1AKU1_PLAHL</name>
<protein>
    <submittedName>
        <fullName evidence="3">Uncharacterized protein</fullName>
    </submittedName>
</protein>
<dbReference type="GeneID" id="36406711"/>
<accession>A0A0P1AKU1</accession>
<dbReference type="Proteomes" id="UP000054928">
    <property type="component" value="Unassembled WGS sequence"/>
</dbReference>
<keyword evidence="1" id="KW-0175">Coiled coil</keyword>
<feature type="coiled-coil region" evidence="1">
    <location>
        <begin position="233"/>
        <end position="260"/>
    </location>
</feature>
<proteinExistence type="predicted"/>
<evidence type="ECO:0000256" key="2">
    <source>
        <dbReference type="SAM" id="MobiDB-lite"/>
    </source>
</evidence>
<feature type="region of interest" description="Disordered" evidence="2">
    <location>
        <begin position="22"/>
        <end position="49"/>
    </location>
</feature>